<dbReference type="STRING" id="984262.SGRA_1774"/>
<evidence type="ECO:0000259" key="11">
    <source>
        <dbReference type="PROSITE" id="PS51846"/>
    </source>
</evidence>
<evidence type="ECO:0000313" key="12">
    <source>
        <dbReference type="EMBL" id="AFC24509.1"/>
    </source>
</evidence>
<dbReference type="KEGG" id="sgn:SGRA_1774"/>
<evidence type="ECO:0000256" key="3">
    <source>
        <dbReference type="ARBA" id="ARBA00022737"/>
    </source>
</evidence>
<organism evidence="12 13">
    <name type="scientific">Saprospira grandis (strain Lewin)</name>
    <dbReference type="NCBI Taxonomy" id="984262"/>
    <lineage>
        <taxon>Bacteria</taxon>
        <taxon>Pseudomonadati</taxon>
        <taxon>Bacteroidota</taxon>
        <taxon>Saprospiria</taxon>
        <taxon>Saprospirales</taxon>
        <taxon>Saprospiraceae</taxon>
        <taxon>Saprospira</taxon>
    </lineage>
</organism>
<keyword evidence="5 7" id="KW-0129">CBS domain</keyword>
<dbReference type="eggNOG" id="COG1253">
    <property type="taxonomic scope" value="Bacteria"/>
</dbReference>
<evidence type="ECO:0000256" key="4">
    <source>
        <dbReference type="ARBA" id="ARBA00022989"/>
    </source>
</evidence>
<dbReference type="GO" id="GO:0005886">
    <property type="term" value="C:plasma membrane"/>
    <property type="evidence" value="ECO:0007669"/>
    <property type="project" value="TreeGrafter"/>
</dbReference>
<keyword evidence="13" id="KW-1185">Reference proteome</keyword>
<dbReference type="GO" id="GO:0050660">
    <property type="term" value="F:flavin adenine dinucleotide binding"/>
    <property type="evidence" value="ECO:0007669"/>
    <property type="project" value="InterPro"/>
</dbReference>
<keyword evidence="2 8" id="KW-0812">Transmembrane</keyword>
<proteinExistence type="predicted"/>
<dbReference type="HOGENOM" id="CLU_015237_4_1_10"/>
<dbReference type="InterPro" id="IPR044751">
    <property type="entry name" value="Ion_transp-like_CBS"/>
</dbReference>
<dbReference type="InterPro" id="IPR000644">
    <property type="entry name" value="CBS_dom"/>
</dbReference>
<feature type="domain" description="CNNM transmembrane" evidence="11">
    <location>
        <begin position="1"/>
        <end position="196"/>
    </location>
</feature>
<keyword evidence="6 8" id="KW-0472">Membrane</keyword>
<evidence type="ECO:0000256" key="5">
    <source>
        <dbReference type="ARBA" id="ARBA00023122"/>
    </source>
</evidence>
<dbReference type="Proteomes" id="UP000007519">
    <property type="component" value="Chromosome"/>
</dbReference>
<protein>
    <submittedName>
        <fullName evidence="12">Cbs domain containing protein</fullName>
    </submittedName>
</protein>
<feature type="transmembrane region" description="Helical" evidence="9">
    <location>
        <begin position="57"/>
        <end position="76"/>
    </location>
</feature>
<evidence type="ECO:0000259" key="10">
    <source>
        <dbReference type="PROSITE" id="PS51371"/>
    </source>
</evidence>
<keyword evidence="3" id="KW-0677">Repeat</keyword>
<evidence type="ECO:0000256" key="7">
    <source>
        <dbReference type="PROSITE-ProRule" id="PRU00703"/>
    </source>
</evidence>
<evidence type="ECO:0000256" key="2">
    <source>
        <dbReference type="ARBA" id="ARBA00022692"/>
    </source>
</evidence>
<accession>H6KZB9</accession>
<dbReference type="PANTHER" id="PTHR22777">
    <property type="entry name" value="HEMOLYSIN-RELATED"/>
    <property type="match status" value="1"/>
</dbReference>
<dbReference type="PROSITE" id="PS51371">
    <property type="entry name" value="CBS"/>
    <property type="match status" value="1"/>
</dbReference>
<sequence>MYTQLLLILAFLFASGFFSGIEIAYVSANRLRIELEKKKGSRRGKILAQLIEEPSEFLGTTLVGNNIVLIIFSILAEEFILTESYMNLAASFPDTTAQLLLVTLLSTLVVLVFGELMPKVIFRATATASLFFFALPFSIIKWLLTPVVWVMVQTSYALLRIFLGIQPEDEEQVFTKLDLEHFMKSIKPSNLEGIDQTLFQNALYINNVKVRDCMIPRNEIQSIEINSTIEDLREKFISCRNSRIIVYEDNIDEIKGYVHHQKLLEKPKSIQSMLFDIPIVTEFMPVRDLMNSLIKNKVNIAWVVDEFGGTSGIVTLEDILEEIFGDISDEYDPEPEHQQISDSEYLLAGRLDIDMINEEYELNLPESEDYHTLSGFLVTQMEAIPEQGESFHLQNYEFIFEQVSDTRIELVRLIRLYELENED</sequence>
<dbReference type="EMBL" id="CP002831">
    <property type="protein sequence ID" value="AFC24509.1"/>
    <property type="molecule type" value="Genomic_DNA"/>
</dbReference>
<dbReference type="SUPFAM" id="SSF54631">
    <property type="entry name" value="CBS-domain pair"/>
    <property type="match status" value="1"/>
</dbReference>
<dbReference type="OrthoDB" id="9798188at2"/>
<dbReference type="PROSITE" id="PS51846">
    <property type="entry name" value="CNNM"/>
    <property type="match status" value="1"/>
</dbReference>
<name>H6KZB9_SAPGL</name>
<dbReference type="Pfam" id="PF03471">
    <property type="entry name" value="CorC_HlyC"/>
    <property type="match status" value="1"/>
</dbReference>
<dbReference type="RefSeq" id="WP_015692141.1">
    <property type="nucleotide sequence ID" value="NC_016940.1"/>
</dbReference>
<evidence type="ECO:0000256" key="6">
    <source>
        <dbReference type="ARBA" id="ARBA00023136"/>
    </source>
</evidence>
<dbReference type="PANTHER" id="PTHR22777:SF17">
    <property type="entry name" value="UPF0053 PROTEIN SLL0260"/>
    <property type="match status" value="1"/>
</dbReference>
<dbReference type="Pfam" id="PF00571">
    <property type="entry name" value="CBS"/>
    <property type="match status" value="1"/>
</dbReference>
<dbReference type="SMART" id="SM01091">
    <property type="entry name" value="CorC_HlyC"/>
    <property type="match status" value="1"/>
</dbReference>
<dbReference type="InterPro" id="IPR046342">
    <property type="entry name" value="CBS_dom_sf"/>
</dbReference>
<evidence type="ECO:0000313" key="13">
    <source>
        <dbReference type="Proteomes" id="UP000007519"/>
    </source>
</evidence>
<dbReference type="InterPro" id="IPR005170">
    <property type="entry name" value="Transptr-assoc_dom"/>
</dbReference>
<dbReference type="AlphaFoldDB" id="H6KZB9"/>
<dbReference type="CDD" id="cd04590">
    <property type="entry name" value="CBS_pair_CorC_HlyC_assoc"/>
    <property type="match status" value="1"/>
</dbReference>
<keyword evidence="4 8" id="KW-1133">Transmembrane helix</keyword>
<dbReference type="InterPro" id="IPR002550">
    <property type="entry name" value="CNNM"/>
</dbReference>
<evidence type="ECO:0000256" key="8">
    <source>
        <dbReference type="PROSITE-ProRule" id="PRU01193"/>
    </source>
</evidence>
<feature type="domain" description="CBS" evidence="10">
    <location>
        <begin position="273"/>
        <end position="330"/>
    </location>
</feature>
<dbReference type="Gene3D" id="3.10.580.10">
    <property type="entry name" value="CBS-domain"/>
    <property type="match status" value="1"/>
</dbReference>
<dbReference type="InterPro" id="IPR016169">
    <property type="entry name" value="FAD-bd_PCMH_sub2"/>
</dbReference>
<evidence type="ECO:0000256" key="1">
    <source>
        <dbReference type="ARBA" id="ARBA00004141"/>
    </source>
</evidence>
<dbReference type="SUPFAM" id="SSF56176">
    <property type="entry name" value="FAD-binding/transporter-associated domain-like"/>
    <property type="match status" value="1"/>
</dbReference>
<feature type="transmembrane region" description="Helical" evidence="9">
    <location>
        <begin position="6"/>
        <end position="28"/>
    </location>
</feature>
<feature type="transmembrane region" description="Helical" evidence="9">
    <location>
        <begin position="96"/>
        <end position="113"/>
    </location>
</feature>
<dbReference type="InterPro" id="IPR036318">
    <property type="entry name" value="FAD-bd_PCMH-like_sf"/>
</dbReference>
<reference evidence="12 13" key="1">
    <citation type="journal article" date="2012" name="Stand. Genomic Sci.">
        <title>Complete genome sequencing and analysis of Saprospira grandis str. Lewin, a predatory marine bacterium.</title>
        <authorList>
            <person name="Saw J.H."/>
            <person name="Yuryev A."/>
            <person name="Kanbe M."/>
            <person name="Hou S."/>
            <person name="Young A.G."/>
            <person name="Aizawa S."/>
            <person name="Alam M."/>
        </authorList>
    </citation>
    <scope>NUCLEOTIDE SEQUENCE [LARGE SCALE GENOMIC DNA]</scope>
    <source>
        <strain evidence="12 13">Lewin</strain>
    </source>
</reference>
<gene>
    <name evidence="12" type="ordered locus">SGRA_1774</name>
</gene>
<evidence type="ECO:0000256" key="9">
    <source>
        <dbReference type="SAM" id="Phobius"/>
    </source>
</evidence>
<dbReference type="Pfam" id="PF01595">
    <property type="entry name" value="CNNM"/>
    <property type="match status" value="1"/>
</dbReference>
<comment type="subcellular location">
    <subcellularLocation>
        <location evidence="1">Membrane</location>
        <topology evidence="1">Multi-pass membrane protein</topology>
    </subcellularLocation>
</comment>
<dbReference type="Gene3D" id="3.30.465.10">
    <property type="match status" value="1"/>
</dbReference>